<reference evidence="1" key="1">
    <citation type="submission" date="2021-06" db="EMBL/GenBank/DDBJ databases">
        <authorList>
            <person name="Kallberg Y."/>
            <person name="Tangrot J."/>
            <person name="Rosling A."/>
        </authorList>
    </citation>
    <scope>NUCLEOTIDE SEQUENCE</scope>
    <source>
        <strain evidence="1">28 12/20/2015</strain>
    </source>
</reference>
<sequence length="169" mass="19868">NEQSGQPLYQIQIHDPNLQQVHIFQLSDGNPGHNLTMTDDHSARAFTQQSQPLNIRNGDHLHHNVAPPPPFSHMSLIPTPTDEDYDMLDDSMDYHLYYQRQQQIQHPNHRHFNHHHHLSHNRESEDFEPLDPSSDYIFGTFRHDGREGLDVFERNSNQRTREGGHHRPQ</sequence>
<accession>A0ACA9RIW7</accession>
<gene>
    <name evidence="1" type="ORF">SPELUC_LOCUS17541</name>
</gene>
<feature type="non-terminal residue" evidence="1">
    <location>
        <position position="1"/>
    </location>
</feature>
<name>A0ACA9RIW7_9GLOM</name>
<evidence type="ECO:0000313" key="1">
    <source>
        <dbReference type="EMBL" id="CAG8794651.1"/>
    </source>
</evidence>
<comment type="caution">
    <text evidence="1">The sequence shown here is derived from an EMBL/GenBank/DDBJ whole genome shotgun (WGS) entry which is preliminary data.</text>
</comment>
<keyword evidence="2" id="KW-1185">Reference proteome</keyword>
<evidence type="ECO:0000313" key="2">
    <source>
        <dbReference type="Proteomes" id="UP000789366"/>
    </source>
</evidence>
<dbReference type="EMBL" id="CAJVPW010072685">
    <property type="protein sequence ID" value="CAG8794651.1"/>
    <property type="molecule type" value="Genomic_DNA"/>
</dbReference>
<organism evidence="1 2">
    <name type="scientific">Cetraspora pellucida</name>
    <dbReference type="NCBI Taxonomy" id="1433469"/>
    <lineage>
        <taxon>Eukaryota</taxon>
        <taxon>Fungi</taxon>
        <taxon>Fungi incertae sedis</taxon>
        <taxon>Mucoromycota</taxon>
        <taxon>Glomeromycotina</taxon>
        <taxon>Glomeromycetes</taxon>
        <taxon>Diversisporales</taxon>
        <taxon>Gigasporaceae</taxon>
        <taxon>Cetraspora</taxon>
    </lineage>
</organism>
<protein>
    <submittedName>
        <fullName evidence="1">17382_t:CDS:1</fullName>
    </submittedName>
</protein>
<proteinExistence type="predicted"/>
<dbReference type="Proteomes" id="UP000789366">
    <property type="component" value="Unassembled WGS sequence"/>
</dbReference>